<keyword evidence="5 6" id="KW-0067">ATP-binding</keyword>
<evidence type="ECO:0000313" key="10">
    <source>
        <dbReference type="Proteomes" id="UP000054937"/>
    </source>
</evidence>
<dbReference type="InterPro" id="IPR011009">
    <property type="entry name" value="Kinase-like_dom_sf"/>
</dbReference>
<keyword evidence="10" id="KW-1185">Reference proteome</keyword>
<dbReference type="GO" id="GO:0010506">
    <property type="term" value="P:regulation of autophagy"/>
    <property type="evidence" value="ECO:0007669"/>
    <property type="project" value="InterPro"/>
</dbReference>
<keyword evidence="2" id="KW-0808">Transferase</keyword>
<evidence type="ECO:0000259" key="8">
    <source>
        <dbReference type="PROSITE" id="PS50011"/>
    </source>
</evidence>
<dbReference type="PANTHER" id="PTHR24348">
    <property type="entry name" value="SERINE/THREONINE-PROTEIN KINASE UNC-51-RELATED"/>
    <property type="match status" value="1"/>
</dbReference>
<keyword evidence="4 9" id="KW-0418">Kinase</keyword>
<dbReference type="GO" id="GO:0004674">
    <property type="term" value="F:protein serine/threonine kinase activity"/>
    <property type="evidence" value="ECO:0007669"/>
    <property type="project" value="UniProtKB-KW"/>
</dbReference>
<gene>
    <name evidence="9" type="ORF">PPERSA_10454</name>
</gene>
<keyword evidence="7" id="KW-0723">Serine/threonine-protein kinase</keyword>
<evidence type="ECO:0000256" key="3">
    <source>
        <dbReference type="ARBA" id="ARBA00022741"/>
    </source>
</evidence>
<evidence type="ECO:0000256" key="2">
    <source>
        <dbReference type="ARBA" id="ARBA00022679"/>
    </source>
</evidence>
<feature type="domain" description="Protein kinase" evidence="8">
    <location>
        <begin position="20"/>
        <end position="292"/>
    </location>
</feature>
<dbReference type="GO" id="GO:0000045">
    <property type="term" value="P:autophagosome assembly"/>
    <property type="evidence" value="ECO:0007669"/>
    <property type="project" value="TreeGrafter"/>
</dbReference>
<dbReference type="InParanoid" id="A0A0V0R0N9"/>
<sequence>MEEADIEKIQNYKLVDQKYYIKNKVLGKGNFATTYLATLKDDQSQIYACKMIAKDSIIEKLKSASNPEQRKEYIIQSLKNEVKLWKQLDHDNIVRFIEFSETHNNIYFFLEYCDSGDLEKELKNKSKLPEKDALEYFNQISAGCAYLYNKGIYHRDLKPENILLHNKKAKIADFGFSKVIEQEKKDQSVNQTSVGTPFYMAPQILSGEQYSIKCDVWSLGIMFYQILYGYLPWIENTNIQELLKKIKNQKLSFAPSVKVSDELKDIISNMLQIDEANRISMTEVNDRIAKLYEKTQQE</sequence>
<dbReference type="GO" id="GO:0005829">
    <property type="term" value="C:cytosol"/>
    <property type="evidence" value="ECO:0007669"/>
    <property type="project" value="TreeGrafter"/>
</dbReference>
<evidence type="ECO:0000313" key="9">
    <source>
        <dbReference type="EMBL" id="KRX08092.1"/>
    </source>
</evidence>
<evidence type="ECO:0000256" key="7">
    <source>
        <dbReference type="RuleBase" id="RU000304"/>
    </source>
</evidence>
<dbReference type="OrthoDB" id="193931at2759"/>
<evidence type="ECO:0000256" key="5">
    <source>
        <dbReference type="ARBA" id="ARBA00022840"/>
    </source>
</evidence>
<organism evidence="9 10">
    <name type="scientific">Pseudocohnilembus persalinus</name>
    <name type="common">Ciliate</name>
    <dbReference type="NCBI Taxonomy" id="266149"/>
    <lineage>
        <taxon>Eukaryota</taxon>
        <taxon>Sar</taxon>
        <taxon>Alveolata</taxon>
        <taxon>Ciliophora</taxon>
        <taxon>Intramacronucleata</taxon>
        <taxon>Oligohymenophorea</taxon>
        <taxon>Scuticociliatia</taxon>
        <taxon>Philasterida</taxon>
        <taxon>Pseudocohnilembidae</taxon>
        <taxon>Pseudocohnilembus</taxon>
    </lineage>
</organism>
<dbReference type="GO" id="GO:0000407">
    <property type="term" value="C:phagophore assembly site"/>
    <property type="evidence" value="ECO:0007669"/>
    <property type="project" value="TreeGrafter"/>
</dbReference>
<dbReference type="AlphaFoldDB" id="A0A0V0R0N9"/>
<dbReference type="FunFam" id="1.10.510.10:FF:000571">
    <property type="entry name" value="Maternal embryonic leucine zipper kinase"/>
    <property type="match status" value="1"/>
</dbReference>
<dbReference type="SUPFAM" id="SSF56112">
    <property type="entry name" value="Protein kinase-like (PK-like)"/>
    <property type="match status" value="1"/>
</dbReference>
<reference evidence="9 10" key="1">
    <citation type="journal article" date="2015" name="Sci. Rep.">
        <title>Genome of the facultative scuticociliatosis pathogen Pseudocohnilembus persalinus provides insight into its virulence through horizontal gene transfer.</title>
        <authorList>
            <person name="Xiong J."/>
            <person name="Wang G."/>
            <person name="Cheng J."/>
            <person name="Tian M."/>
            <person name="Pan X."/>
            <person name="Warren A."/>
            <person name="Jiang C."/>
            <person name="Yuan D."/>
            <person name="Miao W."/>
        </authorList>
    </citation>
    <scope>NUCLEOTIDE SEQUENCE [LARGE SCALE GENOMIC DNA]</scope>
    <source>
        <strain evidence="9">36N120E</strain>
    </source>
</reference>
<dbReference type="InterPro" id="IPR000719">
    <property type="entry name" value="Prot_kinase_dom"/>
</dbReference>
<comment type="caution">
    <text evidence="9">The sequence shown here is derived from an EMBL/GenBank/DDBJ whole genome shotgun (WGS) entry which is preliminary data.</text>
</comment>
<dbReference type="InterPro" id="IPR008271">
    <property type="entry name" value="Ser/Thr_kinase_AS"/>
</dbReference>
<dbReference type="PANTHER" id="PTHR24348:SF22">
    <property type="entry name" value="NON-SPECIFIC SERINE_THREONINE PROTEIN KINASE"/>
    <property type="match status" value="1"/>
</dbReference>
<keyword evidence="3 6" id="KW-0547">Nucleotide-binding</keyword>
<evidence type="ECO:0000256" key="1">
    <source>
        <dbReference type="ARBA" id="ARBA00011245"/>
    </source>
</evidence>
<dbReference type="Proteomes" id="UP000054937">
    <property type="component" value="Unassembled WGS sequence"/>
</dbReference>
<feature type="binding site" evidence="6">
    <location>
        <position position="54"/>
    </location>
    <ligand>
        <name>ATP</name>
        <dbReference type="ChEBI" id="CHEBI:30616"/>
    </ligand>
</feature>
<dbReference type="GO" id="GO:0005776">
    <property type="term" value="C:autophagosome"/>
    <property type="evidence" value="ECO:0007669"/>
    <property type="project" value="TreeGrafter"/>
</dbReference>
<dbReference type="InterPro" id="IPR045269">
    <property type="entry name" value="Atg1-like"/>
</dbReference>
<dbReference type="OMA" id="GNFAETH"/>
<dbReference type="InterPro" id="IPR017441">
    <property type="entry name" value="Protein_kinase_ATP_BS"/>
</dbReference>
<dbReference type="Pfam" id="PF00069">
    <property type="entry name" value="Pkinase"/>
    <property type="match status" value="1"/>
</dbReference>
<accession>A0A0V0R0N9</accession>
<dbReference type="SMART" id="SM00220">
    <property type="entry name" value="S_TKc"/>
    <property type="match status" value="1"/>
</dbReference>
<dbReference type="PROSITE" id="PS00107">
    <property type="entry name" value="PROTEIN_KINASE_ATP"/>
    <property type="match status" value="1"/>
</dbReference>
<dbReference type="Gene3D" id="1.10.510.10">
    <property type="entry name" value="Transferase(Phosphotransferase) domain 1"/>
    <property type="match status" value="1"/>
</dbReference>
<dbReference type="PROSITE" id="PS00108">
    <property type="entry name" value="PROTEIN_KINASE_ST"/>
    <property type="match status" value="1"/>
</dbReference>
<dbReference type="EMBL" id="LDAU01000074">
    <property type="protein sequence ID" value="KRX08092.1"/>
    <property type="molecule type" value="Genomic_DNA"/>
</dbReference>
<evidence type="ECO:0000256" key="6">
    <source>
        <dbReference type="PROSITE-ProRule" id="PRU10141"/>
    </source>
</evidence>
<proteinExistence type="inferred from homology"/>
<comment type="similarity">
    <text evidence="7">Belongs to the protein kinase superfamily.</text>
</comment>
<evidence type="ECO:0000256" key="4">
    <source>
        <dbReference type="ARBA" id="ARBA00022777"/>
    </source>
</evidence>
<dbReference type="GO" id="GO:0005524">
    <property type="term" value="F:ATP binding"/>
    <property type="evidence" value="ECO:0007669"/>
    <property type="project" value="UniProtKB-UniRule"/>
</dbReference>
<dbReference type="GO" id="GO:0016020">
    <property type="term" value="C:membrane"/>
    <property type="evidence" value="ECO:0007669"/>
    <property type="project" value="TreeGrafter"/>
</dbReference>
<protein>
    <submittedName>
        <fullName evidence="9">Protein kinase-like domain</fullName>
    </submittedName>
</protein>
<dbReference type="PROSITE" id="PS50011">
    <property type="entry name" value="PROTEIN_KINASE_DOM"/>
    <property type="match status" value="1"/>
</dbReference>
<name>A0A0V0R0N9_PSEPJ</name>
<comment type="subunit">
    <text evidence="1">Monomer.</text>
</comment>